<evidence type="ECO:0000313" key="1">
    <source>
        <dbReference type="EMBL" id="KAK2557169.1"/>
    </source>
</evidence>
<sequence length="88" mass="10312">MALNRAQKIFLVMKNYFNEKLNAPPTFPVYTEETARLFGDSECYQRLGCSMNFDYNSVRTIAPEHKERRVIRKFVETVTCCKPRSVVI</sequence>
<dbReference type="Proteomes" id="UP001249851">
    <property type="component" value="Unassembled WGS sequence"/>
</dbReference>
<gene>
    <name evidence="1" type="ORF">P5673_020650</name>
</gene>
<reference evidence="1" key="1">
    <citation type="journal article" date="2023" name="G3 (Bethesda)">
        <title>Whole genome assembly and annotation of the endangered Caribbean coral Acropora cervicornis.</title>
        <authorList>
            <person name="Selwyn J.D."/>
            <person name="Vollmer S.V."/>
        </authorList>
    </citation>
    <scope>NUCLEOTIDE SEQUENCE</scope>
    <source>
        <strain evidence="1">K2</strain>
    </source>
</reference>
<dbReference type="EMBL" id="JARQWQ010000051">
    <property type="protein sequence ID" value="KAK2557169.1"/>
    <property type="molecule type" value="Genomic_DNA"/>
</dbReference>
<organism evidence="1 2">
    <name type="scientific">Acropora cervicornis</name>
    <name type="common">Staghorn coral</name>
    <dbReference type="NCBI Taxonomy" id="6130"/>
    <lineage>
        <taxon>Eukaryota</taxon>
        <taxon>Metazoa</taxon>
        <taxon>Cnidaria</taxon>
        <taxon>Anthozoa</taxon>
        <taxon>Hexacorallia</taxon>
        <taxon>Scleractinia</taxon>
        <taxon>Astrocoeniina</taxon>
        <taxon>Acroporidae</taxon>
        <taxon>Acropora</taxon>
    </lineage>
</organism>
<protein>
    <submittedName>
        <fullName evidence="1">Uncharacterized protein</fullName>
    </submittedName>
</protein>
<accession>A0AAD9Q9N9</accession>
<keyword evidence="2" id="KW-1185">Reference proteome</keyword>
<comment type="caution">
    <text evidence="1">The sequence shown here is derived from an EMBL/GenBank/DDBJ whole genome shotgun (WGS) entry which is preliminary data.</text>
</comment>
<evidence type="ECO:0000313" key="2">
    <source>
        <dbReference type="Proteomes" id="UP001249851"/>
    </source>
</evidence>
<name>A0AAD9Q9N9_ACRCE</name>
<proteinExistence type="predicted"/>
<reference evidence="1" key="2">
    <citation type="journal article" date="2023" name="Science">
        <title>Genomic signatures of disease resistance in endangered staghorn corals.</title>
        <authorList>
            <person name="Vollmer S.V."/>
            <person name="Selwyn J.D."/>
            <person name="Despard B.A."/>
            <person name="Roesel C.L."/>
        </authorList>
    </citation>
    <scope>NUCLEOTIDE SEQUENCE</scope>
    <source>
        <strain evidence="1">K2</strain>
    </source>
</reference>
<dbReference type="AlphaFoldDB" id="A0AAD9Q9N9"/>